<feature type="transmembrane region" description="Helical" evidence="6">
    <location>
        <begin position="194"/>
        <end position="216"/>
    </location>
</feature>
<evidence type="ECO:0000256" key="6">
    <source>
        <dbReference type="SAM" id="Phobius"/>
    </source>
</evidence>
<feature type="transmembrane region" description="Helical" evidence="6">
    <location>
        <begin position="109"/>
        <end position="127"/>
    </location>
</feature>
<evidence type="ECO:0000256" key="5">
    <source>
        <dbReference type="ARBA" id="ARBA00023136"/>
    </source>
</evidence>
<keyword evidence="5 6" id="KW-0472">Membrane</keyword>
<dbReference type="Proteomes" id="UP001576776">
    <property type="component" value="Unassembled WGS sequence"/>
</dbReference>
<evidence type="ECO:0000256" key="4">
    <source>
        <dbReference type="ARBA" id="ARBA00022989"/>
    </source>
</evidence>
<feature type="transmembrane region" description="Helical" evidence="6">
    <location>
        <begin position="46"/>
        <end position="69"/>
    </location>
</feature>
<reference evidence="7 8" key="1">
    <citation type="submission" date="2024-09" db="EMBL/GenBank/DDBJ databases">
        <title>Floridaenema gen nov. (Aerosakkonemataceae, Aerosakkonematales ord. nov., Cyanobacteria) from benthic tropical and subtropical fresh waters, with the description of four new species.</title>
        <authorList>
            <person name="Moretto J.A."/>
            <person name="Berthold D.E."/>
            <person name="Lefler F.W."/>
            <person name="Huang I.-S."/>
            <person name="Laughinghouse H. IV."/>
        </authorList>
    </citation>
    <scope>NUCLEOTIDE SEQUENCE [LARGE SCALE GENOMIC DNA]</scope>
    <source>
        <strain evidence="7 8">BLCC-F154</strain>
    </source>
</reference>
<evidence type="ECO:0000256" key="2">
    <source>
        <dbReference type="ARBA" id="ARBA00022475"/>
    </source>
</evidence>
<evidence type="ECO:0000256" key="3">
    <source>
        <dbReference type="ARBA" id="ARBA00022692"/>
    </source>
</evidence>
<evidence type="ECO:0000313" key="8">
    <source>
        <dbReference type="Proteomes" id="UP001576776"/>
    </source>
</evidence>
<sequence length="359" mass="39653">MPQTVNQQPTSRTKLKQLNFRTIWQILRQTFDEWSEDKASRLAAALAYYTVFSIAPLLVIVIAIAGLIFGEEAARGEIVTQIQGLVGRSGAEVIETAIQNANQPATGSIASIISIVALLFGAIGVFTQLQDALNTIWEVQPKPGRPVKGFIRRNVLSFTMVLGIGFLLLVSLVISAVLAGISTYFSHLVPGFDVLWQIINFLVAFAVTTLLFAMIFKFLPNVHITWGDVWIGAIITSLLFSIGRFLLGLYLGNGSFGSTYGAAGSLIIILAWVYYAAQILFFGAEFTQVYARRFGSQIVPDEHAVSMTRNDRIQQGIPYKEDVNAASESAEKNRAYRRRSRKIGLPGFIRRLSDKRKGR</sequence>
<evidence type="ECO:0000256" key="1">
    <source>
        <dbReference type="ARBA" id="ARBA00004651"/>
    </source>
</evidence>
<keyword evidence="4 6" id="KW-1133">Transmembrane helix</keyword>
<feature type="transmembrane region" description="Helical" evidence="6">
    <location>
        <begin position="228"/>
        <end position="251"/>
    </location>
</feature>
<gene>
    <name evidence="7" type="ORF">ACE1B6_04780</name>
</gene>
<dbReference type="PANTHER" id="PTHR30213:SF1">
    <property type="entry name" value="INNER MEMBRANE PROTEIN YHJD"/>
    <property type="match status" value="1"/>
</dbReference>
<keyword evidence="8" id="KW-1185">Reference proteome</keyword>
<organism evidence="7 8">
    <name type="scientific">Floridaenema fluviatile BLCC-F154</name>
    <dbReference type="NCBI Taxonomy" id="3153640"/>
    <lineage>
        <taxon>Bacteria</taxon>
        <taxon>Bacillati</taxon>
        <taxon>Cyanobacteriota</taxon>
        <taxon>Cyanophyceae</taxon>
        <taxon>Oscillatoriophycideae</taxon>
        <taxon>Aerosakkonematales</taxon>
        <taxon>Aerosakkonemataceae</taxon>
        <taxon>Floridanema</taxon>
        <taxon>Floridanema fluviatile</taxon>
    </lineage>
</organism>
<comment type="subcellular location">
    <subcellularLocation>
        <location evidence="1">Cell membrane</location>
        <topology evidence="1">Multi-pass membrane protein</topology>
    </subcellularLocation>
</comment>
<dbReference type="PANTHER" id="PTHR30213">
    <property type="entry name" value="INNER MEMBRANE PROTEIN YHJD"/>
    <property type="match status" value="1"/>
</dbReference>
<dbReference type="NCBIfam" id="TIGR00765">
    <property type="entry name" value="yihY_not_rbn"/>
    <property type="match status" value="1"/>
</dbReference>
<accession>A0ABV4Y734</accession>
<dbReference type="PIRSF" id="PIRSF035875">
    <property type="entry name" value="RNase_BN"/>
    <property type="match status" value="1"/>
</dbReference>
<proteinExistence type="predicted"/>
<dbReference type="RefSeq" id="WP_413256099.1">
    <property type="nucleotide sequence ID" value="NZ_JBHFNS010000019.1"/>
</dbReference>
<keyword evidence="2" id="KW-1003">Cell membrane</keyword>
<comment type="caution">
    <text evidence="7">The sequence shown here is derived from an EMBL/GenBank/DDBJ whole genome shotgun (WGS) entry which is preliminary data.</text>
</comment>
<dbReference type="InterPro" id="IPR017039">
    <property type="entry name" value="Virul_fac_BrkB"/>
</dbReference>
<feature type="transmembrane region" description="Helical" evidence="6">
    <location>
        <begin position="155"/>
        <end position="182"/>
    </location>
</feature>
<evidence type="ECO:0000313" key="7">
    <source>
        <dbReference type="EMBL" id="MFB2934572.1"/>
    </source>
</evidence>
<dbReference type="Pfam" id="PF03631">
    <property type="entry name" value="Virul_fac_BrkB"/>
    <property type="match status" value="1"/>
</dbReference>
<feature type="transmembrane region" description="Helical" evidence="6">
    <location>
        <begin position="263"/>
        <end position="284"/>
    </location>
</feature>
<keyword evidence="3 6" id="KW-0812">Transmembrane</keyword>
<protein>
    <submittedName>
        <fullName evidence="7">YihY/virulence factor BrkB family protein</fullName>
    </submittedName>
</protein>
<dbReference type="EMBL" id="JBHFNS010000019">
    <property type="protein sequence ID" value="MFB2934572.1"/>
    <property type="molecule type" value="Genomic_DNA"/>
</dbReference>
<name>A0ABV4Y734_9CYAN</name>